<proteinExistence type="predicted"/>
<comment type="caution">
    <text evidence="1">The sequence shown here is derived from an EMBL/GenBank/DDBJ whole genome shotgun (WGS) entry which is preliminary data.</text>
</comment>
<name>A0ABV6YV33_UNCC1</name>
<organism evidence="1 2">
    <name type="scientific">candidate division CSSED10-310 bacterium</name>
    <dbReference type="NCBI Taxonomy" id="2855610"/>
    <lineage>
        <taxon>Bacteria</taxon>
        <taxon>Bacteria division CSSED10-310</taxon>
    </lineage>
</organism>
<dbReference type="EMBL" id="JBHPBY010000074">
    <property type="protein sequence ID" value="MFC1850059.1"/>
    <property type="molecule type" value="Genomic_DNA"/>
</dbReference>
<gene>
    <name evidence="1" type="ORF">ACFL27_07700</name>
</gene>
<protein>
    <submittedName>
        <fullName evidence="1">Uncharacterized protein</fullName>
    </submittedName>
</protein>
<evidence type="ECO:0000313" key="1">
    <source>
        <dbReference type="EMBL" id="MFC1850059.1"/>
    </source>
</evidence>
<evidence type="ECO:0000313" key="2">
    <source>
        <dbReference type="Proteomes" id="UP001594351"/>
    </source>
</evidence>
<reference evidence="1 2" key="1">
    <citation type="submission" date="2024-09" db="EMBL/GenBank/DDBJ databases">
        <title>Laminarin stimulates single cell rates of sulfate reduction while oxygen inhibits transcriptomic activity in coastal marine sediment.</title>
        <authorList>
            <person name="Lindsay M."/>
            <person name="Orcutt B."/>
            <person name="Emerson D."/>
            <person name="Stepanauskas R."/>
            <person name="D'Angelo T."/>
        </authorList>
    </citation>
    <scope>NUCLEOTIDE SEQUENCE [LARGE SCALE GENOMIC DNA]</scope>
    <source>
        <strain evidence="1">SAG AM-311-K15</strain>
    </source>
</reference>
<keyword evidence="2" id="KW-1185">Reference proteome</keyword>
<accession>A0ABV6YV33</accession>
<dbReference type="Proteomes" id="UP001594351">
    <property type="component" value="Unassembled WGS sequence"/>
</dbReference>
<sequence length="75" mass="8440">MLIMVGFVRQNSHFKKTQGNVKTSGKRFDHGLFCKVGILKLLDQETLKTERFIIGLASLEAFPDIVAAQTNNARF</sequence>